<dbReference type="SUPFAM" id="SSF46689">
    <property type="entry name" value="Homeodomain-like"/>
    <property type="match status" value="2"/>
</dbReference>
<name>A0AA41K6T7_9FIRM</name>
<dbReference type="PANTHER" id="PTHR43280">
    <property type="entry name" value="ARAC-FAMILY TRANSCRIPTIONAL REGULATOR"/>
    <property type="match status" value="1"/>
</dbReference>
<dbReference type="AlphaFoldDB" id="A0AA41K6T7"/>
<sequence>MIMLWVGVSWRGWDRMDVTSEKYTNIMRASELLLSQHEEEISIPSFPEGIKVFLDIFHVGDYAFSSRHWHRSIQFNVILEGTLDVSVNGKDILLQRGDGIFINSNVFHHLNFKGESECVGYSFQLHPSAICSEKDIYLYTKYVASVINNADLNYLTFKEEVSWHSGVLNYLNRAFISANQQDFAYELDVKNLLSCAWMLMLRNYNSIPANNTDLYTLSNAPRIKEMLSYIQNHYSDRITLSQIAAAASISLSECNRCFKRFLKLTPIEYLTQVRVAAACQLLKEGTETIASVAEDLGFADYSYFHRVFKKYMGCTPKEYMEMHHA</sequence>
<dbReference type="InterPro" id="IPR009057">
    <property type="entry name" value="Homeodomain-like_sf"/>
</dbReference>
<dbReference type="InterPro" id="IPR013096">
    <property type="entry name" value="Cupin_2"/>
</dbReference>
<protein>
    <submittedName>
        <fullName evidence="5">Helix-turn-helix domain-containing protein</fullName>
    </submittedName>
</protein>
<evidence type="ECO:0000259" key="4">
    <source>
        <dbReference type="PROSITE" id="PS01124"/>
    </source>
</evidence>
<dbReference type="InterPro" id="IPR018060">
    <property type="entry name" value="HTH_AraC"/>
</dbReference>
<dbReference type="InterPro" id="IPR020449">
    <property type="entry name" value="Tscrpt_reg_AraC-type_HTH"/>
</dbReference>
<evidence type="ECO:0000313" key="5">
    <source>
        <dbReference type="EMBL" id="MBT9810564.1"/>
    </source>
</evidence>
<evidence type="ECO:0000256" key="1">
    <source>
        <dbReference type="ARBA" id="ARBA00023015"/>
    </source>
</evidence>
<dbReference type="PROSITE" id="PS00041">
    <property type="entry name" value="HTH_ARAC_FAMILY_1"/>
    <property type="match status" value="1"/>
</dbReference>
<organism evidence="5 6">
    <name type="scientific">Enterocloster citroniae</name>
    <dbReference type="NCBI Taxonomy" id="358743"/>
    <lineage>
        <taxon>Bacteria</taxon>
        <taxon>Bacillati</taxon>
        <taxon>Bacillota</taxon>
        <taxon>Clostridia</taxon>
        <taxon>Lachnospirales</taxon>
        <taxon>Lachnospiraceae</taxon>
        <taxon>Enterocloster</taxon>
    </lineage>
</organism>
<evidence type="ECO:0000313" key="6">
    <source>
        <dbReference type="Proteomes" id="UP000708338"/>
    </source>
</evidence>
<dbReference type="Pfam" id="PF12833">
    <property type="entry name" value="HTH_18"/>
    <property type="match status" value="1"/>
</dbReference>
<accession>A0AA41K6T7</accession>
<dbReference type="InterPro" id="IPR018062">
    <property type="entry name" value="HTH_AraC-typ_CS"/>
</dbReference>
<evidence type="ECO:0000256" key="3">
    <source>
        <dbReference type="ARBA" id="ARBA00023163"/>
    </source>
</evidence>
<dbReference type="SMART" id="SM00342">
    <property type="entry name" value="HTH_ARAC"/>
    <property type="match status" value="1"/>
</dbReference>
<dbReference type="PANTHER" id="PTHR43280:SF28">
    <property type="entry name" value="HTH-TYPE TRANSCRIPTIONAL ACTIVATOR RHAS"/>
    <property type="match status" value="1"/>
</dbReference>
<dbReference type="PROSITE" id="PS01124">
    <property type="entry name" value="HTH_ARAC_FAMILY_2"/>
    <property type="match status" value="1"/>
</dbReference>
<keyword evidence="2" id="KW-0238">DNA-binding</keyword>
<dbReference type="EMBL" id="WQPS01000014">
    <property type="protein sequence ID" value="MBT9810564.1"/>
    <property type="molecule type" value="Genomic_DNA"/>
</dbReference>
<dbReference type="SUPFAM" id="SSF51182">
    <property type="entry name" value="RmlC-like cupins"/>
    <property type="match status" value="1"/>
</dbReference>
<dbReference type="GO" id="GO:0003700">
    <property type="term" value="F:DNA-binding transcription factor activity"/>
    <property type="evidence" value="ECO:0007669"/>
    <property type="project" value="InterPro"/>
</dbReference>
<keyword evidence="3" id="KW-0804">Transcription</keyword>
<proteinExistence type="predicted"/>
<dbReference type="Pfam" id="PF07883">
    <property type="entry name" value="Cupin_2"/>
    <property type="match status" value="1"/>
</dbReference>
<keyword evidence="1" id="KW-0805">Transcription regulation</keyword>
<dbReference type="InterPro" id="IPR014710">
    <property type="entry name" value="RmlC-like_jellyroll"/>
</dbReference>
<reference evidence="5" key="1">
    <citation type="journal article" date="2021" name="Gut Microbes">
        <title>A synthetic consortium of 100 gut commensals modulates the composition and function in a colon model of the microbiome of elderly subjects.</title>
        <authorList>
            <person name="Perez M."/>
            <person name="Ntemiri A."/>
            <person name="Tan H."/>
            <person name="Harris H.M.B."/>
            <person name="Roager H.M."/>
            <person name="Ribiere C."/>
            <person name="O'Toole P.W."/>
        </authorList>
    </citation>
    <scope>NUCLEOTIDE SEQUENCE</scope>
    <source>
        <strain evidence="5">MCC335</strain>
    </source>
</reference>
<dbReference type="CDD" id="cd02209">
    <property type="entry name" value="cupin_XRE_C"/>
    <property type="match status" value="1"/>
</dbReference>
<comment type="caution">
    <text evidence="5">The sequence shown here is derived from an EMBL/GenBank/DDBJ whole genome shotgun (WGS) entry which is preliminary data.</text>
</comment>
<dbReference type="PRINTS" id="PR00032">
    <property type="entry name" value="HTHARAC"/>
</dbReference>
<dbReference type="InterPro" id="IPR011051">
    <property type="entry name" value="RmlC_Cupin_sf"/>
</dbReference>
<dbReference type="GO" id="GO:0043565">
    <property type="term" value="F:sequence-specific DNA binding"/>
    <property type="evidence" value="ECO:0007669"/>
    <property type="project" value="InterPro"/>
</dbReference>
<evidence type="ECO:0000256" key="2">
    <source>
        <dbReference type="ARBA" id="ARBA00023125"/>
    </source>
</evidence>
<dbReference type="Proteomes" id="UP000708338">
    <property type="component" value="Unassembled WGS sequence"/>
</dbReference>
<feature type="domain" description="HTH araC/xylS-type" evidence="4">
    <location>
        <begin position="224"/>
        <end position="322"/>
    </location>
</feature>
<dbReference type="Gene3D" id="2.60.120.10">
    <property type="entry name" value="Jelly Rolls"/>
    <property type="match status" value="1"/>
</dbReference>
<gene>
    <name evidence="5" type="ORF">GPL26_13045</name>
</gene>
<dbReference type="Gene3D" id="1.10.10.60">
    <property type="entry name" value="Homeodomain-like"/>
    <property type="match status" value="2"/>
</dbReference>